<evidence type="ECO:0000313" key="2">
    <source>
        <dbReference type="EMBL" id="KAJ8876771.1"/>
    </source>
</evidence>
<comment type="caution">
    <text evidence="2">The sequence shown here is derived from an EMBL/GenBank/DDBJ whole genome shotgun (WGS) entry which is preliminary data.</text>
</comment>
<accession>A0ABQ9GXS3</accession>
<dbReference type="EMBL" id="JARBHB010000008">
    <property type="protein sequence ID" value="KAJ8876771.1"/>
    <property type="molecule type" value="Genomic_DNA"/>
</dbReference>
<proteinExistence type="predicted"/>
<organism evidence="2 3">
    <name type="scientific">Dryococelus australis</name>
    <dbReference type="NCBI Taxonomy" id="614101"/>
    <lineage>
        <taxon>Eukaryota</taxon>
        <taxon>Metazoa</taxon>
        <taxon>Ecdysozoa</taxon>
        <taxon>Arthropoda</taxon>
        <taxon>Hexapoda</taxon>
        <taxon>Insecta</taxon>
        <taxon>Pterygota</taxon>
        <taxon>Neoptera</taxon>
        <taxon>Polyneoptera</taxon>
        <taxon>Phasmatodea</taxon>
        <taxon>Verophasmatodea</taxon>
        <taxon>Anareolatae</taxon>
        <taxon>Phasmatidae</taxon>
        <taxon>Eurycanthinae</taxon>
        <taxon>Dryococelus</taxon>
    </lineage>
</organism>
<protein>
    <submittedName>
        <fullName evidence="2">Uncharacterized protein</fullName>
    </submittedName>
</protein>
<evidence type="ECO:0000256" key="1">
    <source>
        <dbReference type="SAM" id="MobiDB-lite"/>
    </source>
</evidence>
<keyword evidence="3" id="KW-1185">Reference proteome</keyword>
<gene>
    <name evidence="2" type="ORF">PR048_021218</name>
</gene>
<sequence>MRFVHPLATHPRIQYCVASDDVRRKRKQERLAAPREGMSCDLSLPRLTPTLTTRQPRHYVLLSVVSWLVSFCFVELEVPSCSDAICVGMQGRGKQEISEKARLPAASSITIAICENTGVAGPGIEPAISNGSYRRRVCMRDLRVKFQRCLPPFGSSGLPGANRRDVGHGSCISAAVCSSSDVASAKKAFCIVVSSRTGTNLREIETEKEQDFYLYSVIYTKEMNRCRRGIEHKSMPRQDSSFPFACGSRNVSRAEARRPQKWQKDSYLRNAVGRRLAYDTRYWGRNGNESAMAFVRDPFHHLPGVISENHGKPKSGWPNRESIPGKAVTTDTRRPLQTVCGVTGHRQLCENVLKMAPHSCRARVVAILGVGDNFRAVRLRNPMWYRTDFGARRNIDRARKRPEDLNDGIKSFSCNLCAFQLSEEVNDSKNRTILHEERRESRVTALQRVFKKLPCSDTLKISLHTQHGENHPRKFRGLRLVAMAYPMLVTESSVPLSLFSASNANRVQTPPGRFTPDFRKLKSCRTMLLVGGFPRRSPVSCTLFIPALHHIHLPHFILVCSQDLNVKSRPKLFIHSFTNASKKRALAFTDQNGRAAIIPVKWSVVWRGEISADLNIEALRTDANEARGNPEKTRRQAASSGTISRMRKNRFAQLDQINKSCRKETKPIGGQREVCTPSRSLQLQTAMSQLFTLSRTDRGCIKTVQLLTVQQSVSESRVKRLYGETPGMNSNEYADFSSAHGFCLLIVTRDFETCTNAQDWLASVHEGILNTTEEFGDCSEQKVLQLRDAETSFARDGLLTTFEILTTTRTGEPAKRGHYLIQEMTEAAVGIQRGIADVERMEPLEQNPLLWKEQPLYTQQTSMKQFIYPLVHAQLVDASFFIPRGGQCSACRIEHIAVLKPPRETVHSYAQFHFKQRFPFHAVVATGSALRSETAMRSARYESRYVTCQGKQDGSNYQTSRGNLAAPGEKCHDGCRTGRYNGSYGRPCTSFCEVWHRVIGPPRARLAGGVFVYPRLRSAGELWAICDDEMKWGKEWRSKLINQGRETVEPRVNTTGQMETFTTFLTCRNLGTSVFLTVRRP</sequence>
<reference evidence="2 3" key="1">
    <citation type="submission" date="2023-02" db="EMBL/GenBank/DDBJ databases">
        <title>LHISI_Scaffold_Assembly.</title>
        <authorList>
            <person name="Stuart O.P."/>
            <person name="Cleave R."/>
            <person name="Magrath M.J.L."/>
            <person name="Mikheyev A.S."/>
        </authorList>
    </citation>
    <scope>NUCLEOTIDE SEQUENCE [LARGE SCALE GENOMIC DNA]</scope>
    <source>
        <strain evidence="2">Daus_M_001</strain>
        <tissue evidence="2">Leg muscle</tissue>
    </source>
</reference>
<feature type="region of interest" description="Disordered" evidence="1">
    <location>
        <begin position="308"/>
        <end position="330"/>
    </location>
</feature>
<evidence type="ECO:0000313" key="3">
    <source>
        <dbReference type="Proteomes" id="UP001159363"/>
    </source>
</evidence>
<dbReference type="Proteomes" id="UP001159363">
    <property type="component" value="Chromosome 7"/>
</dbReference>
<name>A0ABQ9GXS3_9NEOP</name>